<dbReference type="RefSeq" id="WP_215581733.1">
    <property type="nucleotide sequence ID" value="NZ_CP073754.1"/>
</dbReference>
<evidence type="ECO:0000313" key="2">
    <source>
        <dbReference type="Proteomes" id="UP000676649"/>
    </source>
</evidence>
<dbReference type="PANTHER" id="PTHR34290">
    <property type="entry name" value="SI:CH73-390P7.2"/>
    <property type="match status" value="1"/>
</dbReference>
<dbReference type="EMBL" id="CP073754">
    <property type="protein sequence ID" value="QWF70499.1"/>
    <property type="molecule type" value="Genomic_DNA"/>
</dbReference>
<sequence length="133" mass="14892">MSTRADFILFYDGLCPICRREVAWLRRRNQNAKLGFVDINAAEFKAEVYGKTMSELVAEIHGVYEDGRLIKDVAVFEVVYQAVGLGWLAALLRCPVLKPVWNVLYRGFAKSRPGLGRLLGGKACHRSGGCSNW</sequence>
<dbReference type="InterPro" id="IPR007263">
    <property type="entry name" value="DCC1-like"/>
</dbReference>
<dbReference type="PANTHER" id="PTHR34290:SF2">
    <property type="entry name" value="OS04G0668800 PROTEIN"/>
    <property type="match status" value="1"/>
</dbReference>
<dbReference type="InterPro" id="IPR044691">
    <property type="entry name" value="DCC1_Trx"/>
</dbReference>
<organism evidence="1 2">
    <name type="scientific">Methylomonas paludis</name>
    <dbReference type="NCBI Taxonomy" id="1173101"/>
    <lineage>
        <taxon>Bacteria</taxon>
        <taxon>Pseudomonadati</taxon>
        <taxon>Pseudomonadota</taxon>
        <taxon>Gammaproteobacteria</taxon>
        <taxon>Methylococcales</taxon>
        <taxon>Methylococcaceae</taxon>
        <taxon>Methylomonas</taxon>
    </lineage>
</organism>
<proteinExistence type="predicted"/>
<dbReference type="GO" id="GO:0015035">
    <property type="term" value="F:protein-disulfide reductase activity"/>
    <property type="evidence" value="ECO:0007669"/>
    <property type="project" value="InterPro"/>
</dbReference>
<protein>
    <submittedName>
        <fullName evidence="1">DUF393 domain-containing protein</fullName>
    </submittedName>
</protein>
<dbReference type="Proteomes" id="UP000676649">
    <property type="component" value="Chromosome"/>
</dbReference>
<gene>
    <name evidence="1" type="ORF">KEF85_14360</name>
</gene>
<dbReference type="AlphaFoldDB" id="A0A975MMT2"/>
<dbReference type="Pfam" id="PF04134">
    <property type="entry name" value="DCC1-like"/>
    <property type="match status" value="1"/>
</dbReference>
<keyword evidence="2" id="KW-1185">Reference proteome</keyword>
<name>A0A975MMT2_9GAMM</name>
<reference evidence="1" key="1">
    <citation type="submission" date="2021-04" db="EMBL/GenBank/DDBJ databases">
        <title>Draft genome sequence data of methanotrophic Methylovulum sp. strain S1L and Methylomonas sp. strain S2AM isolated from boreal lake water columns.</title>
        <authorList>
            <person name="Rissanen A.J."/>
            <person name="Mangayil R."/>
            <person name="Svenning M.M."/>
            <person name="Khanongnuch R."/>
        </authorList>
    </citation>
    <scope>NUCLEOTIDE SEQUENCE</scope>
    <source>
        <strain evidence="1">S2AM</strain>
    </source>
</reference>
<dbReference type="KEGG" id="mpad:KEF85_14360"/>
<accession>A0A975MMT2</accession>
<evidence type="ECO:0000313" key="1">
    <source>
        <dbReference type="EMBL" id="QWF70499.1"/>
    </source>
</evidence>